<keyword evidence="6 11" id="KW-0547">Nucleotide-binding</keyword>
<keyword evidence="8 11" id="KW-0067">ATP-binding</keyword>
<dbReference type="PRINTS" id="PR01099">
    <property type="entry name" value="HYETHTZKNASE"/>
</dbReference>
<dbReference type="InterPro" id="IPR029056">
    <property type="entry name" value="Ribokinase-like"/>
</dbReference>
<dbReference type="NCBIfam" id="TIGR00694">
    <property type="entry name" value="thiM"/>
    <property type="match status" value="1"/>
</dbReference>
<sequence length="253" mass="27035">MTLSKIREKNPLVHCITNYVVANFTANGLLAIGASPVMADEVEEVEEMVSIASALLINIGTLNTRTLESMIKAGKKANELNIPVVLDPVGVGATTFRQLAVAKILKEVDIQLIRCNPGELASLAGVTWQAKGVDSGEGEMDVQTVAQQVASKFDCLVIVTGESDYLTNGEKEHWISGGHVLMTQVTGTGCLLSAICAATLALEGDPVSNLFETLTDYKRVADIASEHLLLGSFQENVLNELHSISRGAVEWTL</sequence>
<comment type="catalytic activity">
    <reaction evidence="1 11">
        <text>5-(2-hydroxyethyl)-4-methylthiazole + ATP = 4-methyl-5-(2-phosphooxyethyl)-thiazole + ADP + H(+)</text>
        <dbReference type="Rhea" id="RHEA:24212"/>
        <dbReference type="ChEBI" id="CHEBI:15378"/>
        <dbReference type="ChEBI" id="CHEBI:17957"/>
        <dbReference type="ChEBI" id="CHEBI:30616"/>
        <dbReference type="ChEBI" id="CHEBI:58296"/>
        <dbReference type="ChEBI" id="CHEBI:456216"/>
        <dbReference type="EC" id="2.7.1.50"/>
    </reaction>
</comment>
<comment type="cofactor">
    <cofactor evidence="2 11">
        <name>Mg(2+)</name>
        <dbReference type="ChEBI" id="CHEBI:18420"/>
    </cofactor>
</comment>
<dbReference type="UniPathway" id="UPA00060">
    <property type="reaction ID" value="UER00139"/>
</dbReference>
<dbReference type="HAMAP" id="MF_00228">
    <property type="entry name" value="Thz_kinase"/>
    <property type="match status" value="1"/>
</dbReference>
<evidence type="ECO:0000256" key="8">
    <source>
        <dbReference type="ARBA" id="ARBA00022840"/>
    </source>
</evidence>
<reference evidence="13" key="1">
    <citation type="submission" date="2017-08" db="EMBL/GenBank/DDBJ databases">
        <authorList>
            <person name="Varghese N."/>
            <person name="Submissions S."/>
        </authorList>
    </citation>
    <scope>NUCLEOTIDE SEQUENCE [LARGE SCALE GENOMIC DNA]</scope>
    <source>
        <strain evidence="13">JC22</strain>
    </source>
</reference>
<gene>
    <name evidence="11" type="primary">thiM</name>
    <name evidence="12" type="ORF">SAMN05880501_104168</name>
</gene>
<evidence type="ECO:0000256" key="9">
    <source>
        <dbReference type="ARBA" id="ARBA00022842"/>
    </source>
</evidence>
<dbReference type="PIRSF" id="PIRSF000513">
    <property type="entry name" value="Thz_kinase"/>
    <property type="match status" value="1"/>
</dbReference>
<dbReference type="NCBIfam" id="NF006830">
    <property type="entry name" value="PRK09355.1"/>
    <property type="match status" value="1"/>
</dbReference>
<comment type="similarity">
    <text evidence="11">Belongs to the Thz kinase family.</text>
</comment>
<dbReference type="GO" id="GO:0005524">
    <property type="term" value="F:ATP binding"/>
    <property type="evidence" value="ECO:0007669"/>
    <property type="project" value="UniProtKB-UniRule"/>
</dbReference>
<evidence type="ECO:0000313" key="12">
    <source>
        <dbReference type="EMBL" id="SOC06045.1"/>
    </source>
</evidence>
<evidence type="ECO:0000256" key="6">
    <source>
        <dbReference type="ARBA" id="ARBA00022741"/>
    </source>
</evidence>
<accession>A0A285SIV0</accession>
<evidence type="ECO:0000256" key="11">
    <source>
        <dbReference type="HAMAP-Rule" id="MF_00228"/>
    </source>
</evidence>
<dbReference type="Gene3D" id="3.40.1190.20">
    <property type="match status" value="1"/>
</dbReference>
<comment type="function">
    <text evidence="11">Catalyzes the phosphorylation of the hydroxyl group of 4-methyl-5-beta-hydroxyethylthiazole (THZ).</text>
</comment>
<feature type="binding site" evidence="11">
    <location>
        <position position="38"/>
    </location>
    <ligand>
        <name>substrate</name>
    </ligand>
</feature>
<dbReference type="GO" id="GO:0009228">
    <property type="term" value="P:thiamine biosynthetic process"/>
    <property type="evidence" value="ECO:0007669"/>
    <property type="project" value="UniProtKB-KW"/>
</dbReference>
<feature type="binding site" evidence="11">
    <location>
        <position position="160"/>
    </location>
    <ligand>
        <name>ATP</name>
        <dbReference type="ChEBI" id="CHEBI:30616"/>
    </ligand>
</feature>
<keyword evidence="7 11" id="KW-0418">Kinase</keyword>
<keyword evidence="10 11" id="KW-0784">Thiamine biosynthesis</keyword>
<evidence type="ECO:0000256" key="10">
    <source>
        <dbReference type="ARBA" id="ARBA00022977"/>
    </source>
</evidence>
<comment type="pathway">
    <text evidence="3 11">Cofactor biosynthesis; thiamine diphosphate biosynthesis; 4-methyl-5-(2-phosphoethyl)-thiazole from 5-(2-hydroxyethyl)-4-methylthiazole: step 1/1.</text>
</comment>
<name>A0A285SIV0_9BACL</name>
<evidence type="ECO:0000256" key="3">
    <source>
        <dbReference type="ARBA" id="ARBA00004868"/>
    </source>
</evidence>
<dbReference type="GO" id="GO:0000287">
    <property type="term" value="F:magnesium ion binding"/>
    <property type="evidence" value="ECO:0007669"/>
    <property type="project" value="UniProtKB-UniRule"/>
</dbReference>
<evidence type="ECO:0000256" key="7">
    <source>
        <dbReference type="ARBA" id="ARBA00022777"/>
    </source>
</evidence>
<proteinExistence type="inferred from homology"/>
<dbReference type="GO" id="GO:0004417">
    <property type="term" value="F:hydroxyethylthiazole kinase activity"/>
    <property type="evidence" value="ECO:0007669"/>
    <property type="project" value="UniProtKB-UniRule"/>
</dbReference>
<dbReference type="Pfam" id="PF02110">
    <property type="entry name" value="HK"/>
    <property type="match status" value="1"/>
</dbReference>
<keyword evidence="5 11" id="KW-0479">Metal-binding</keyword>
<dbReference type="InterPro" id="IPR000417">
    <property type="entry name" value="Hyethyz_kinase"/>
</dbReference>
<feature type="binding site" evidence="11">
    <location>
        <position position="114"/>
    </location>
    <ligand>
        <name>ATP</name>
        <dbReference type="ChEBI" id="CHEBI:30616"/>
    </ligand>
</feature>
<dbReference type="GO" id="GO:0009229">
    <property type="term" value="P:thiamine diphosphate biosynthetic process"/>
    <property type="evidence" value="ECO:0007669"/>
    <property type="project" value="UniProtKB-UniRule"/>
</dbReference>
<organism evidence="12 13">
    <name type="scientific">Ureibacillus xyleni</name>
    <dbReference type="NCBI Taxonomy" id="614648"/>
    <lineage>
        <taxon>Bacteria</taxon>
        <taxon>Bacillati</taxon>
        <taxon>Bacillota</taxon>
        <taxon>Bacilli</taxon>
        <taxon>Bacillales</taxon>
        <taxon>Caryophanaceae</taxon>
        <taxon>Ureibacillus</taxon>
    </lineage>
</organism>
<keyword evidence="4 11" id="KW-0808">Transferase</keyword>
<evidence type="ECO:0000313" key="13">
    <source>
        <dbReference type="Proteomes" id="UP000219636"/>
    </source>
</evidence>
<dbReference type="SUPFAM" id="SSF53613">
    <property type="entry name" value="Ribokinase-like"/>
    <property type="match status" value="1"/>
</dbReference>
<dbReference type="AlphaFoldDB" id="A0A285SIV0"/>
<protein>
    <recommendedName>
        <fullName evidence="11">Hydroxyethylthiazole kinase</fullName>
        <ecNumber evidence="11">2.7.1.50</ecNumber>
    </recommendedName>
    <alternativeName>
        <fullName evidence="11">4-methyl-5-beta-hydroxyethylthiazole kinase</fullName>
        <shortName evidence="11">TH kinase</shortName>
        <shortName evidence="11">Thz kinase</shortName>
    </alternativeName>
</protein>
<evidence type="ECO:0000256" key="2">
    <source>
        <dbReference type="ARBA" id="ARBA00001946"/>
    </source>
</evidence>
<dbReference type="EMBL" id="OBMQ01000004">
    <property type="protein sequence ID" value="SOC06045.1"/>
    <property type="molecule type" value="Genomic_DNA"/>
</dbReference>
<evidence type="ECO:0000256" key="4">
    <source>
        <dbReference type="ARBA" id="ARBA00022679"/>
    </source>
</evidence>
<feature type="binding site" evidence="11">
    <location>
        <position position="187"/>
    </location>
    <ligand>
        <name>substrate</name>
    </ligand>
</feature>
<dbReference type="RefSeq" id="WP_097073123.1">
    <property type="nucleotide sequence ID" value="NZ_OBMQ01000004.1"/>
</dbReference>
<dbReference type="CDD" id="cd01170">
    <property type="entry name" value="THZ_kinase"/>
    <property type="match status" value="1"/>
</dbReference>
<keyword evidence="13" id="KW-1185">Reference proteome</keyword>
<keyword evidence="9 11" id="KW-0460">Magnesium</keyword>
<evidence type="ECO:0000256" key="1">
    <source>
        <dbReference type="ARBA" id="ARBA00001771"/>
    </source>
</evidence>
<dbReference type="OrthoDB" id="9778146at2"/>
<dbReference type="Proteomes" id="UP000219636">
    <property type="component" value="Unassembled WGS sequence"/>
</dbReference>
<dbReference type="EC" id="2.7.1.50" evidence="11"/>
<evidence type="ECO:0000256" key="5">
    <source>
        <dbReference type="ARBA" id="ARBA00022723"/>
    </source>
</evidence>